<comment type="caution">
    <text evidence="1">The sequence shown here is derived from an EMBL/GenBank/DDBJ whole genome shotgun (WGS) entry which is preliminary data.</text>
</comment>
<proteinExistence type="predicted"/>
<gene>
    <name evidence="1" type="ORF">F8153_03205</name>
</gene>
<keyword evidence="2" id="KW-1185">Reference proteome</keyword>
<dbReference type="OrthoDB" id="4933449at2"/>
<dbReference type="AlphaFoldDB" id="A0A833HQL0"/>
<evidence type="ECO:0000313" key="2">
    <source>
        <dbReference type="Proteomes" id="UP000465601"/>
    </source>
</evidence>
<dbReference type="EMBL" id="WBZB01000011">
    <property type="protein sequence ID" value="KAB3532090.1"/>
    <property type="molecule type" value="Genomic_DNA"/>
</dbReference>
<evidence type="ECO:0000313" key="1">
    <source>
        <dbReference type="EMBL" id="KAB3532090.1"/>
    </source>
</evidence>
<dbReference type="InterPro" id="IPR021530">
    <property type="entry name" value="AllH-like"/>
</dbReference>
<reference evidence="1 2" key="1">
    <citation type="submission" date="2019-10" db="EMBL/GenBank/DDBJ databases">
        <title>Alkaliphilus serpentinus sp. nov. and Alkaliphilus pronyensis sp. nov., two novel anaerobic alkaliphilic species isolated from the serpentinized-hosted hydrothermal field of the Prony Bay (New Caledonia).</title>
        <authorList>
            <person name="Postec A."/>
        </authorList>
    </citation>
    <scope>NUCLEOTIDE SEQUENCE [LARGE SCALE GENOMIC DNA]</scope>
    <source>
        <strain evidence="1 2">LacT</strain>
    </source>
</reference>
<dbReference type="RefSeq" id="WP_151864917.1">
    <property type="nucleotide sequence ID" value="NZ_WBZB01000011.1"/>
</dbReference>
<name>A0A833HQL0_9FIRM</name>
<protein>
    <submittedName>
        <fullName evidence="1">DUF2877 domain-containing protein</fullName>
    </submittedName>
</protein>
<organism evidence="1 2">
    <name type="scientific">Alkaliphilus serpentinus</name>
    <dbReference type="NCBI Taxonomy" id="1482731"/>
    <lineage>
        <taxon>Bacteria</taxon>
        <taxon>Bacillati</taxon>
        <taxon>Bacillota</taxon>
        <taxon>Clostridia</taxon>
        <taxon>Peptostreptococcales</taxon>
        <taxon>Natronincolaceae</taxon>
        <taxon>Alkaliphilus</taxon>
    </lineage>
</organism>
<dbReference type="Pfam" id="PF11392">
    <property type="entry name" value="AllH"/>
    <property type="match status" value="1"/>
</dbReference>
<accession>A0A833HQL0</accession>
<dbReference type="Proteomes" id="UP000465601">
    <property type="component" value="Unassembled WGS sequence"/>
</dbReference>
<sequence length="318" mass="35468">MKPLMICHNTKKILNSKRVIRGRIHSVFKRVCNIITPEGILIPLISHQLSISPGGILVELLQNQEFSSMGFKRNLEVEVLDMILRIEGMVELDLTHASQWDGKPPAFEGVGRKDLKKNVEVLRHIVLNAASYEGVASIFPEVEGSILGRVFKEKLPINHYSSYILPRMLKLINAIKDGKEKEIIHTSKEIIGFGPGLTPSADDFVAGLMISMIYSAIYSNVDIKPLVSNFARMVEEWKLRTTIVSSEMLRHAAKGEGSEDVKVLMMGMFSLGATEDFEKAILRVINHGSTSGSDMASGLYVGCVLFFNIHNERVNLFE</sequence>